<sequence>MRDAGAVPPVRDDGLQLQDDPAFQKRFWIAERTAWVLFVLIILGALAGLTGAGGPLSRGEMSAGEGRVEYPRVARWQTSDTLAIRFAGGGEVRRLLLSGGFDEDFTIEQILPQPERQRMTAEGLVLEFAAADGEATRAVLDIRPRHPGLSSFALRLDGSPPLRPSVLVLP</sequence>
<gene>
    <name evidence="2" type="ORF">A6302_02584</name>
</gene>
<feature type="transmembrane region" description="Helical" evidence="1">
    <location>
        <begin position="33"/>
        <end position="52"/>
    </location>
</feature>
<organism evidence="2 3">
    <name type="scientific">Methylobrevis pamukkalensis</name>
    <dbReference type="NCBI Taxonomy" id="1439726"/>
    <lineage>
        <taxon>Bacteria</taxon>
        <taxon>Pseudomonadati</taxon>
        <taxon>Pseudomonadota</taxon>
        <taxon>Alphaproteobacteria</taxon>
        <taxon>Hyphomicrobiales</taxon>
        <taxon>Pleomorphomonadaceae</taxon>
        <taxon>Methylobrevis</taxon>
    </lineage>
</organism>
<accession>A0A1E3H1T8</accession>
<evidence type="ECO:0000313" key="2">
    <source>
        <dbReference type="EMBL" id="ODN70105.1"/>
    </source>
</evidence>
<protein>
    <submittedName>
        <fullName evidence="2">Uncharacterized protein</fullName>
    </submittedName>
</protein>
<reference evidence="2 3" key="1">
    <citation type="submission" date="2016-07" db="EMBL/GenBank/DDBJ databases">
        <title>Draft Genome Sequence of Methylobrevis pamukkalensis PK2.</title>
        <authorList>
            <person name="Vasilenko O.V."/>
            <person name="Doronina N.V."/>
            <person name="Shmareva M.N."/>
            <person name="Tarlachkov S.V."/>
            <person name="Mustakhimov I."/>
            <person name="Trotsenko Y.A."/>
        </authorList>
    </citation>
    <scope>NUCLEOTIDE SEQUENCE [LARGE SCALE GENOMIC DNA]</scope>
    <source>
        <strain evidence="2 3">PK2</strain>
    </source>
</reference>
<dbReference type="OrthoDB" id="9810066at2"/>
<keyword evidence="1" id="KW-0472">Membrane</keyword>
<dbReference type="RefSeq" id="WP_069307161.1">
    <property type="nucleotide sequence ID" value="NZ_MCRJ01000062.1"/>
</dbReference>
<keyword evidence="1" id="KW-1133">Transmembrane helix</keyword>
<evidence type="ECO:0000313" key="3">
    <source>
        <dbReference type="Proteomes" id="UP000094622"/>
    </source>
</evidence>
<name>A0A1E3H1T8_9HYPH</name>
<dbReference type="Proteomes" id="UP000094622">
    <property type="component" value="Unassembled WGS sequence"/>
</dbReference>
<proteinExistence type="predicted"/>
<dbReference type="EMBL" id="MCRJ01000062">
    <property type="protein sequence ID" value="ODN70105.1"/>
    <property type="molecule type" value="Genomic_DNA"/>
</dbReference>
<comment type="caution">
    <text evidence="2">The sequence shown here is derived from an EMBL/GenBank/DDBJ whole genome shotgun (WGS) entry which is preliminary data.</text>
</comment>
<dbReference type="AlphaFoldDB" id="A0A1E3H1T8"/>
<evidence type="ECO:0000256" key="1">
    <source>
        <dbReference type="SAM" id="Phobius"/>
    </source>
</evidence>
<keyword evidence="3" id="KW-1185">Reference proteome</keyword>
<keyword evidence="1" id="KW-0812">Transmembrane</keyword>